<evidence type="ECO:0000259" key="1">
    <source>
        <dbReference type="Pfam" id="PF02384"/>
    </source>
</evidence>
<evidence type="ECO:0000313" key="3">
    <source>
        <dbReference type="EMBL" id="ARW19454.1"/>
    </source>
</evidence>
<dbReference type="Pfam" id="PF02384">
    <property type="entry name" value="N6_Mtase"/>
    <property type="match status" value="1"/>
</dbReference>
<dbReference type="SUPFAM" id="SSF53335">
    <property type="entry name" value="S-adenosyl-L-methionine-dependent methyltransferases"/>
    <property type="match status" value="1"/>
</dbReference>
<keyword evidence="3" id="KW-0808">Transferase</keyword>
<keyword evidence="3" id="KW-0489">Methyltransferase</keyword>
<evidence type="ECO:0000313" key="4">
    <source>
        <dbReference type="Proteomes" id="UP000196118"/>
    </source>
</evidence>
<dbReference type="PIRSF" id="PIRSF026567">
    <property type="entry name" value="Adenine_mtase_bact_prd"/>
    <property type="match status" value="1"/>
</dbReference>
<protein>
    <submittedName>
        <fullName evidence="3">Site-specific DNA-methyltransferase (Adenine-specific)</fullName>
        <ecNumber evidence="3">2.1.1.72</ecNumber>
    </submittedName>
</protein>
<feature type="domain" description="DNA methylase adenine-specific" evidence="1">
    <location>
        <begin position="94"/>
        <end position="311"/>
    </location>
</feature>
<dbReference type="EMBL" id="CP021474">
    <property type="protein sequence ID" value="ARW19454.1"/>
    <property type="molecule type" value="Genomic_DNA"/>
</dbReference>
<dbReference type="Proteomes" id="UP000196118">
    <property type="component" value="Chromosome"/>
</dbReference>
<sequence length="334" mass="38273">MNTETIEKIYKTFEKSIEILKEELGVDFLDAFIETGDNLISGQIHVEDGKPSEAIIGELKKIYEGFKYNDYSPEELRKAIQLVMIRANKEERIQANHQFTPEAIGMLFNYIIENLKVDSNQLTIFDPAVGTGNLLSTILNYFQTKRINFKGIGVDNDDTMLSIASMSFAFERLEVELFHQDSIGDLFVKNVDIAVSDLPVGYYPIDERTKGFETRSKEGHSFVHHLLIEQSMKTIRPGGYGVFLVPSNLFQTQEAKKLLSFFHEKVYLQAILNLPTKMFKDEQAQKSILILQKVGASAKQAEQVLLGEFPEFNNQEKMLDFLQDFKKWAQKNLF</sequence>
<dbReference type="Pfam" id="PF21106">
    <property type="entry name" value="YtxK_like"/>
    <property type="match status" value="1"/>
</dbReference>
<dbReference type="Gene3D" id="1.10.150.470">
    <property type="match status" value="1"/>
</dbReference>
<dbReference type="EC" id="2.1.1.72" evidence="3"/>
<dbReference type="InterPro" id="IPR048375">
    <property type="entry name" value="YtxK-like_N"/>
</dbReference>
<proteinExistence type="predicted"/>
<dbReference type="GO" id="GO:0009007">
    <property type="term" value="F:site-specific DNA-methyltransferase (adenine-specific) activity"/>
    <property type="evidence" value="ECO:0007669"/>
    <property type="project" value="UniProtKB-EC"/>
</dbReference>
<accession>A0A1Y0VPP9</accession>
<evidence type="ECO:0000259" key="2">
    <source>
        <dbReference type="Pfam" id="PF21106"/>
    </source>
</evidence>
<dbReference type="InterPro" id="IPR029063">
    <property type="entry name" value="SAM-dependent_MTases_sf"/>
</dbReference>
<dbReference type="PANTHER" id="PTHR41313:SF1">
    <property type="entry name" value="DNA METHYLASE ADENINE-SPECIFIC DOMAIN-CONTAINING PROTEIN"/>
    <property type="match status" value="1"/>
</dbReference>
<feature type="domain" description="YtxK-like N-terminal helical" evidence="2">
    <location>
        <begin position="7"/>
        <end position="86"/>
    </location>
</feature>
<dbReference type="GO" id="GO:0003677">
    <property type="term" value="F:DNA binding"/>
    <property type="evidence" value="ECO:0007669"/>
    <property type="project" value="InterPro"/>
</dbReference>
<dbReference type="Gene3D" id="3.40.50.150">
    <property type="entry name" value="Vaccinia Virus protein VP39"/>
    <property type="match status" value="1"/>
</dbReference>
<dbReference type="GO" id="GO:0032259">
    <property type="term" value="P:methylation"/>
    <property type="evidence" value="ECO:0007669"/>
    <property type="project" value="UniProtKB-KW"/>
</dbReference>
<reference evidence="3 4" key="1">
    <citation type="submission" date="2017-05" db="EMBL/GenBank/DDBJ databases">
        <title>Genome sequence of Pediococcus pentosaceus strain SRCM100892.</title>
        <authorList>
            <person name="Cho S.H."/>
        </authorList>
    </citation>
    <scope>NUCLEOTIDE SEQUENCE [LARGE SCALE GENOMIC DNA]</scope>
    <source>
        <strain evidence="3 4">SRCM100892</strain>
    </source>
</reference>
<dbReference type="InterPro" id="IPR052933">
    <property type="entry name" value="DNA_Protect_Modify"/>
</dbReference>
<gene>
    <name evidence="3" type="ORF">S100892_00867</name>
</gene>
<organism evidence="3 4">
    <name type="scientific">Pediococcus pentosaceus</name>
    <dbReference type="NCBI Taxonomy" id="1255"/>
    <lineage>
        <taxon>Bacteria</taxon>
        <taxon>Bacillati</taxon>
        <taxon>Bacillota</taxon>
        <taxon>Bacilli</taxon>
        <taxon>Lactobacillales</taxon>
        <taxon>Lactobacillaceae</taxon>
        <taxon>Pediococcus</taxon>
    </lineage>
</organism>
<dbReference type="GO" id="GO:0008170">
    <property type="term" value="F:N-methyltransferase activity"/>
    <property type="evidence" value="ECO:0007669"/>
    <property type="project" value="InterPro"/>
</dbReference>
<dbReference type="RefSeq" id="WP_061811864.1">
    <property type="nucleotide sequence ID" value="NZ_CAKMBP010000003.1"/>
</dbReference>
<dbReference type="AlphaFoldDB" id="A0A1Y0VPP9"/>
<dbReference type="PANTHER" id="PTHR41313">
    <property type="entry name" value="ADENINE-SPECIFIC METHYLTRANSFERASE"/>
    <property type="match status" value="1"/>
</dbReference>
<name>A0A1Y0VPP9_PEDPE</name>
<dbReference type="InterPro" id="IPR016843">
    <property type="entry name" value="S-AdoMet-dep_Ade-MeTrfase_prd"/>
</dbReference>
<dbReference type="InterPro" id="IPR003356">
    <property type="entry name" value="DNA_methylase_A-5"/>
</dbReference>